<evidence type="ECO:0000313" key="12">
    <source>
        <dbReference type="Proteomes" id="UP000730482"/>
    </source>
</evidence>
<dbReference type="InterPro" id="IPR002044">
    <property type="entry name" value="CBM20"/>
</dbReference>
<evidence type="ECO:0000256" key="9">
    <source>
        <dbReference type="SAM" id="SignalP"/>
    </source>
</evidence>
<dbReference type="PROSITE" id="PS51318">
    <property type="entry name" value="TAT"/>
    <property type="match status" value="1"/>
</dbReference>
<dbReference type="InterPro" id="IPR013783">
    <property type="entry name" value="Ig-like_fold"/>
</dbReference>
<dbReference type="InterPro" id="IPR014756">
    <property type="entry name" value="Ig_E-set"/>
</dbReference>
<keyword evidence="7" id="KW-0106">Calcium</keyword>
<protein>
    <recommendedName>
        <fullName evidence="4">alpha-amylase</fullName>
        <ecNumber evidence="4">3.2.1.1</ecNumber>
    </recommendedName>
    <alternativeName>
        <fullName evidence="8">1,4-alpha-D-glucan glucanohydrolase</fullName>
    </alternativeName>
</protein>
<dbReference type="PROSITE" id="PS51166">
    <property type="entry name" value="CBM20"/>
    <property type="match status" value="1"/>
</dbReference>
<dbReference type="InterPro" id="IPR002909">
    <property type="entry name" value="IPT_dom"/>
</dbReference>
<evidence type="ECO:0000256" key="7">
    <source>
        <dbReference type="ARBA" id="ARBA00022837"/>
    </source>
</evidence>
<dbReference type="SUPFAM" id="SSF51011">
    <property type="entry name" value="Glycosyl hydrolase domain"/>
    <property type="match status" value="1"/>
</dbReference>
<evidence type="ECO:0000313" key="11">
    <source>
        <dbReference type="EMBL" id="MBS2547219.1"/>
    </source>
</evidence>
<sequence length="743" mass="78748">MQRRRRLALAGTAVSLAAATVVTAAAAPSSAAPIRSGKTAATAAAAVSSTPVSTGDMTNDVIYQLLTDRFYNGDTGNDNPSSAPNLNDPTHTNWQEYWGGDFAGVTAKMQYLSDLGVGAIWISPPVQNVNVPVPDSNGNTTAGYHGYWGMDFYTPEPHFGQWADFDAMVAAAHAKGIKVIMDWAVNDSNPEDTSNPNYGAGGALKQNGTTLATYDNDPNGYFHHNGGVADYNNLYDVEYQNLFNLADLAQENPAVTNYVEGAVNTWLGHGVDGIRMDAVKHMPGGWLKSYVDNIEGSHSVFMYGEWADPSSAPLWPNEVKFANTDGQSLENFDLNTAVRDVFANNANMSELDSELSRQQSSVNWSNDLVDFVDSQDENRFLSVNNNTTLLDQATVVDMTVPGIPSIYYGDEQYLHNDTTNSFGQVGGDPYNRPMMSSFAENTRGFGDIQKLAALRKSNPALRYGTSTQRWINNDVYVYERKFYNDTVLVAVNKSTSASYPLTNLNTALPAGSYNDVLGGALGGGTLTVGAGTGGNNPVGSYTLNPGQAAVWSYVAPTQSTPQVGNIGPTIGHSGDVVAVTGTDFGSSAGTATVGGVPATVDSWSNGEADITIPSGVTPGLASVVLKSSGGVAGNAISYHVETGTQVPVTFNVTGTSTQPGDELYLAGDQDELGNWSTDTSVAIGPMLDPSYPTWFTMASVPAGANIQFKFFIKHSDGTVTWESGSNHTYTVPTSGTGNVTVAW</sequence>
<dbReference type="PANTHER" id="PTHR10357:SF215">
    <property type="entry name" value="ALPHA-AMYLASE 1"/>
    <property type="match status" value="1"/>
</dbReference>
<dbReference type="PANTHER" id="PTHR10357">
    <property type="entry name" value="ALPHA-AMYLASE FAMILY MEMBER"/>
    <property type="match status" value="1"/>
</dbReference>
<dbReference type="SMART" id="SM01065">
    <property type="entry name" value="CBM_2"/>
    <property type="match status" value="1"/>
</dbReference>
<dbReference type="Proteomes" id="UP000730482">
    <property type="component" value="Unassembled WGS sequence"/>
</dbReference>
<dbReference type="SUPFAM" id="SSF81296">
    <property type="entry name" value="E set domains"/>
    <property type="match status" value="1"/>
</dbReference>
<comment type="cofactor">
    <cofactor evidence="2">
        <name>Ca(2+)</name>
        <dbReference type="ChEBI" id="CHEBI:29108"/>
    </cofactor>
</comment>
<comment type="catalytic activity">
    <reaction evidence="1">
        <text>Endohydrolysis of (1-&gt;4)-alpha-D-glucosidic linkages in polysaccharides containing three or more (1-&gt;4)-alpha-linked D-glucose units.</text>
        <dbReference type="EC" id="3.2.1.1"/>
    </reaction>
</comment>
<feature type="chain" id="PRO_5046189313" description="alpha-amylase" evidence="9">
    <location>
        <begin position="25"/>
        <end position="743"/>
    </location>
</feature>
<dbReference type="CDD" id="cd11320">
    <property type="entry name" value="AmyAc_AmyMalt_CGTase_like"/>
    <property type="match status" value="1"/>
</dbReference>
<dbReference type="SMART" id="SM00642">
    <property type="entry name" value="Aamy"/>
    <property type="match status" value="1"/>
</dbReference>
<comment type="similarity">
    <text evidence="3">Belongs to the glycosyl hydrolase 13 family.</text>
</comment>
<evidence type="ECO:0000256" key="1">
    <source>
        <dbReference type="ARBA" id="ARBA00000548"/>
    </source>
</evidence>
<dbReference type="SMART" id="SM00632">
    <property type="entry name" value="Aamy_C"/>
    <property type="match status" value="1"/>
</dbReference>
<feature type="signal peptide" evidence="9">
    <location>
        <begin position="1"/>
        <end position="24"/>
    </location>
</feature>
<comment type="caution">
    <text evidence="11">The sequence shown here is derived from an EMBL/GenBank/DDBJ whole genome shotgun (WGS) entry which is preliminary data.</text>
</comment>
<organism evidence="11 12">
    <name type="scientific">Catenulispora pinistramenti</name>
    <dbReference type="NCBI Taxonomy" id="2705254"/>
    <lineage>
        <taxon>Bacteria</taxon>
        <taxon>Bacillati</taxon>
        <taxon>Actinomycetota</taxon>
        <taxon>Actinomycetes</taxon>
        <taxon>Catenulisporales</taxon>
        <taxon>Catenulisporaceae</taxon>
        <taxon>Catenulispora</taxon>
    </lineage>
</organism>
<dbReference type="InterPro" id="IPR006311">
    <property type="entry name" value="TAT_signal"/>
</dbReference>
<evidence type="ECO:0000256" key="2">
    <source>
        <dbReference type="ARBA" id="ARBA00001913"/>
    </source>
</evidence>
<dbReference type="InterPro" id="IPR017853">
    <property type="entry name" value="GH"/>
</dbReference>
<dbReference type="EC" id="3.2.1.1" evidence="4"/>
<dbReference type="SUPFAM" id="SSF49452">
    <property type="entry name" value="Starch-binding domain-like"/>
    <property type="match status" value="1"/>
</dbReference>
<keyword evidence="12" id="KW-1185">Reference proteome</keyword>
<gene>
    <name evidence="11" type="ORF">KGQ19_10070</name>
</gene>
<evidence type="ECO:0000256" key="3">
    <source>
        <dbReference type="ARBA" id="ARBA00008061"/>
    </source>
</evidence>
<feature type="domain" description="CBM20" evidence="10">
    <location>
        <begin position="640"/>
        <end position="743"/>
    </location>
</feature>
<evidence type="ECO:0000256" key="6">
    <source>
        <dbReference type="ARBA" id="ARBA00022729"/>
    </source>
</evidence>
<evidence type="ECO:0000256" key="8">
    <source>
        <dbReference type="ARBA" id="ARBA00030238"/>
    </source>
</evidence>
<dbReference type="InterPro" id="IPR031319">
    <property type="entry name" value="A-amylase_C"/>
</dbReference>
<dbReference type="Pfam" id="PF00686">
    <property type="entry name" value="CBM_20"/>
    <property type="match status" value="1"/>
</dbReference>
<name>A0ABS5KMD2_9ACTN</name>
<dbReference type="InterPro" id="IPR013784">
    <property type="entry name" value="Carb-bd-like_fold"/>
</dbReference>
<reference evidence="11 12" key="1">
    <citation type="submission" date="2020-02" db="EMBL/GenBank/DDBJ databases">
        <title>Acidophilic actinobacteria isolated from forest soil.</title>
        <authorList>
            <person name="Golinska P."/>
        </authorList>
    </citation>
    <scope>NUCLEOTIDE SEQUENCE [LARGE SCALE GENOMIC DNA]</scope>
    <source>
        <strain evidence="11 12">NL8</strain>
    </source>
</reference>
<dbReference type="Gene3D" id="2.60.40.10">
    <property type="entry name" value="Immunoglobulins"/>
    <property type="match status" value="2"/>
</dbReference>
<keyword evidence="6 9" id="KW-0732">Signal</keyword>
<evidence type="ECO:0000256" key="5">
    <source>
        <dbReference type="ARBA" id="ARBA00022723"/>
    </source>
</evidence>
<dbReference type="SUPFAM" id="SSF51445">
    <property type="entry name" value="(Trans)glycosidases"/>
    <property type="match status" value="1"/>
</dbReference>
<accession>A0ABS5KMD2</accession>
<dbReference type="Pfam" id="PF00128">
    <property type="entry name" value="Alpha-amylase"/>
    <property type="match status" value="1"/>
</dbReference>
<evidence type="ECO:0000259" key="10">
    <source>
        <dbReference type="PROSITE" id="PS51166"/>
    </source>
</evidence>
<dbReference type="EMBL" id="JAAFYZ010000024">
    <property type="protein sequence ID" value="MBS2547219.1"/>
    <property type="molecule type" value="Genomic_DNA"/>
</dbReference>
<dbReference type="Gene3D" id="2.60.40.1180">
    <property type="entry name" value="Golgi alpha-mannosidase II"/>
    <property type="match status" value="1"/>
</dbReference>
<dbReference type="InterPro" id="IPR013780">
    <property type="entry name" value="Glyco_hydro_b"/>
</dbReference>
<dbReference type="RefSeq" id="WP_212008817.1">
    <property type="nucleotide sequence ID" value="NZ_JAAFYZ010000024.1"/>
</dbReference>
<keyword evidence="5" id="KW-0479">Metal-binding</keyword>
<evidence type="ECO:0000256" key="4">
    <source>
        <dbReference type="ARBA" id="ARBA00012595"/>
    </source>
</evidence>
<dbReference type="Gene3D" id="3.20.20.80">
    <property type="entry name" value="Glycosidases"/>
    <property type="match status" value="1"/>
</dbReference>
<dbReference type="InterPro" id="IPR006047">
    <property type="entry name" value="GH13_cat_dom"/>
</dbReference>
<dbReference type="Pfam" id="PF01833">
    <property type="entry name" value="TIG"/>
    <property type="match status" value="1"/>
</dbReference>
<proteinExistence type="inferred from homology"/>